<dbReference type="RefSeq" id="WP_070116585.1">
    <property type="nucleotide sequence ID" value="NZ_MASR01000001.1"/>
</dbReference>
<dbReference type="PANTHER" id="PTHR31005:SF8">
    <property type="entry name" value="DUF4139 DOMAIN-CONTAINING PROTEIN"/>
    <property type="match status" value="1"/>
</dbReference>
<keyword evidence="2" id="KW-0732">Signal</keyword>
<accession>A0A1E8CKH4</accession>
<dbReference type="Proteomes" id="UP000175669">
    <property type="component" value="Unassembled WGS sequence"/>
</dbReference>
<dbReference type="EMBL" id="MASR01000001">
    <property type="protein sequence ID" value="OFE12976.1"/>
    <property type="molecule type" value="Genomic_DNA"/>
</dbReference>
<sequence>MFRDPRRLITDFRDRTVVRGLVTAFALLCSGGAIQAQPDEVTGTLPIEAVTVYVNSASITRSGEVAIPAGTSTLIIDDLPSSLNPALLQLDINNAGVQFSNMQIQESLLSSAGSGRENELREQLQARRDDRQVIVDRIATAESELRLLENLTGGTGSTPSISGDELATLITVMSENSAQARERIRSANIELRTLDQQIAALQFQLDQVASNRPASSQLRISLQSNNAVSTEVSLTYPQGGVSWSWLYEARLDTASRNLRLFRQVAITQGTGENWDDVSLTLSTATPSSNPTTPELQPLFVDNQRRRPVARSRSDSVEEVVVTGSLIGGAGMTFAPATPVDTRYQVDYVIPGRVSLAADRQQQIFPVDRRDIEVDLVSRAVPSRVAQAYLEARFDYSGETPVQNARLQLYRDGALVGSTRVAEMLPGQSVRLAFGVDQRIEVVRFDEQQESGTTGLLRRADVREERIRYEITSRHPEPVQVEVLDQVPVTRNEDISVQIPRQATTADETDVGGQSGLMLWQFELAPQETESIRHYYDIRYPQDSDIYISP</sequence>
<dbReference type="AlphaFoldDB" id="A0A1E8CKH4"/>
<feature type="domain" description="DUF4140" evidence="4">
    <location>
        <begin position="50"/>
        <end position="148"/>
    </location>
</feature>
<dbReference type="STRING" id="1524254.PHACT_07360"/>
<gene>
    <name evidence="5" type="ORF">PHACT_07360</name>
</gene>
<evidence type="ECO:0000256" key="2">
    <source>
        <dbReference type="SAM" id="SignalP"/>
    </source>
</evidence>
<dbReference type="InterPro" id="IPR025554">
    <property type="entry name" value="DUF4140"/>
</dbReference>
<proteinExistence type="predicted"/>
<organism evidence="5 6">
    <name type="scientific">Pseudohongiella acticola</name>
    <dbReference type="NCBI Taxonomy" id="1524254"/>
    <lineage>
        <taxon>Bacteria</taxon>
        <taxon>Pseudomonadati</taxon>
        <taxon>Pseudomonadota</taxon>
        <taxon>Gammaproteobacteria</taxon>
        <taxon>Pseudomonadales</taxon>
        <taxon>Pseudohongiellaceae</taxon>
        <taxon>Pseudohongiella</taxon>
    </lineage>
</organism>
<dbReference type="InterPro" id="IPR037291">
    <property type="entry name" value="DUF4139"/>
</dbReference>
<dbReference type="NCBIfam" id="TIGR02231">
    <property type="entry name" value="mucoidy inhibitor MuiA family protein"/>
    <property type="match status" value="1"/>
</dbReference>
<evidence type="ECO:0008006" key="7">
    <source>
        <dbReference type="Google" id="ProtNLM"/>
    </source>
</evidence>
<dbReference type="Pfam" id="PF13600">
    <property type="entry name" value="DUF4140"/>
    <property type="match status" value="1"/>
</dbReference>
<name>A0A1E8CKH4_9GAMM</name>
<keyword evidence="6" id="KW-1185">Reference proteome</keyword>
<dbReference type="Pfam" id="PF13598">
    <property type="entry name" value="DUF4139"/>
    <property type="match status" value="1"/>
</dbReference>
<feature type="chain" id="PRO_5009212142" description="DUF4139 domain-containing protein" evidence="2">
    <location>
        <begin position="36"/>
        <end position="549"/>
    </location>
</feature>
<evidence type="ECO:0000313" key="6">
    <source>
        <dbReference type="Proteomes" id="UP000175669"/>
    </source>
</evidence>
<protein>
    <recommendedName>
        <fullName evidence="7">DUF4139 domain-containing protein</fullName>
    </recommendedName>
</protein>
<comment type="caution">
    <text evidence="5">The sequence shown here is derived from an EMBL/GenBank/DDBJ whole genome shotgun (WGS) entry which is preliminary data.</text>
</comment>
<dbReference type="PANTHER" id="PTHR31005">
    <property type="entry name" value="DUF4139 DOMAIN-CONTAINING PROTEIN"/>
    <property type="match status" value="1"/>
</dbReference>
<evidence type="ECO:0000259" key="4">
    <source>
        <dbReference type="Pfam" id="PF13600"/>
    </source>
</evidence>
<dbReference type="InterPro" id="IPR011935">
    <property type="entry name" value="CHP02231"/>
</dbReference>
<feature type="signal peptide" evidence="2">
    <location>
        <begin position="1"/>
        <end position="35"/>
    </location>
</feature>
<evidence type="ECO:0000256" key="1">
    <source>
        <dbReference type="SAM" id="Coils"/>
    </source>
</evidence>
<dbReference type="OrthoDB" id="9777444at2"/>
<feature type="coiled-coil region" evidence="1">
    <location>
        <begin position="177"/>
        <end position="211"/>
    </location>
</feature>
<reference evidence="6" key="1">
    <citation type="submission" date="2016-07" db="EMBL/GenBank/DDBJ databases">
        <authorList>
            <person name="Florea S."/>
            <person name="Webb J.S."/>
            <person name="Jaromczyk J."/>
            <person name="Schardl C.L."/>
        </authorList>
    </citation>
    <scope>NUCLEOTIDE SEQUENCE [LARGE SCALE GENOMIC DNA]</scope>
    <source>
        <strain evidence="6">KCTC 42131</strain>
    </source>
</reference>
<evidence type="ECO:0000259" key="3">
    <source>
        <dbReference type="Pfam" id="PF13598"/>
    </source>
</evidence>
<feature type="domain" description="DUF4139" evidence="3">
    <location>
        <begin position="233"/>
        <end position="541"/>
    </location>
</feature>
<evidence type="ECO:0000313" key="5">
    <source>
        <dbReference type="EMBL" id="OFE12976.1"/>
    </source>
</evidence>
<keyword evidence="1" id="KW-0175">Coiled coil</keyword>